<feature type="region of interest" description="Disordered" evidence="1">
    <location>
        <begin position="34"/>
        <end position="63"/>
    </location>
</feature>
<evidence type="ECO:0000256" key="1">
    <source>
        <dbReference type="SAM" id="MobiDB-lite"/>
    </source>
</evidence>
<reference evidence="3" key="1">
    <citation type="journal article" date="2008" name="Nat. Genet.">
        <title>The Pristionchus pacificus genome provides a unique perspective on nematode lifestyle and parasitism.</title>
        <authorList>
            <person name="Dieterich C."/>
            <person name="Clifton S.W."/>
            <person name="Schuster L.N."/>
            <person name="Chinwalla A."/>
            <person name="Delehaunty K."/>
            <person name="Dinkelacker I."/>
            <person name="Fulton L."/>
            <person name="Fulton R."/>
            <person name="Godfrey J."/>
            <person name="Minx P."/>
            <person name="Mitreva M."/>
            <person name="Roeseler W."/>
            <person name="Tian H."/>
            <person name="Witte H."/>
            <person name="Yang S.P."/>
            <person name="Wilson R.K."/>
            <person name="Sommer R.J."/>
        </authorList>
    </citation>
    <scope>NUCLEOTIDE SEQUENCE [LARGE SCALE GENOMIC DNA]</scope>
    <source>
        <strain evidence="3">PS312</strain>
    </source>
</reference>
<protein>
    <submittedName>
        <fullName evidence="2">Uncharacterized protein</fullName>
    </submittedName>
</protein>
<organism evidence="2 3">
    <name type="scientific">Pristionchus pacificus</name>
    <name type="common">Parasitic nematode worm</name>
    <dbReference type="NCBI Taxonomy" id="54126"/>
    <lineage>
        <taxon>Eukaryota</taxon>
        <taxon>Metazoa</taxon>
        <taxon>Ecdysozoa</taxon>
        <taxon>Nematoda</taxon>
        <taxon>Chromadorea</taxon>
        <taxon>Rhabditida</taxon>
        <taxon>Rhabditina</taxon>
        <taxon>Diplogasteromorpha</taxon>
        <taxon>Diplogasteroidea</taxon>
        <taxon>Neodiplogasteridae</taxon>
        <taxon>Pristionchus</taxon>
    </lineage>
</organism>
<evidence type="ECO:0000313" key="3">
    <source>
        <dbReference type="Proteomes" id="UP000005239"/>
    </source>
</evidence>
<dbReference type="EnsemblMetazoa" id="PPA45412.1">
    <property type="protein sequence ID" value="PPA45412.1"/>
    <property type="gene ID" value="WBGene00283781"/>
</dbReference>
<dbReference type="Proteomes" id="UP000005239">
    <property type="component" value="Unassembled WGS sequence"/>
</dbReference>
<dbReference type="AlphaFoldDB" id="A0A2A6BW83"/>
<name>A0A2A6BW83_PRIPA</name>
<reference evidence="2" key="2">
    <citation type="submission" date="2022-06" db="UniProtKB">
        <authorList>
            <consortium name="EnsemblMetazoa"/>
        </authorList>
    </citation>
    <scope>IDENTIFICATION</scope>
    <source>
        <strain evidence="2">PS312</strain>
    </source>
</reference>
<feature type="compositionally biased region" description="Basic residues" evidence="1">
    <location>
        <begin position="51"/>
        <end position="63"/>
    </location>
</feature>
<sequence length="63" mass="7644">MLLVAFQQEETWGEKEIEKEIEIEGEREEYLPNVRKKKKKKKDNTKEIKTSHLKLKNIKKKTM</sequence>
<accession>A0A8R1Z118</accession>
<accession>A0A2A6BW83</accession>
<gene>
    <name evidence="2" type="primary">WBGene00283781</name>
</gene>
<keyword evidence="3" id="KW-1185">Reference proteome</keyword>
<evidence type="ECO:0000313" key="2">
    <source>
        <dbReference type="EnsemblMetazoa" id="PPA45412.1"/>
    </source>
</evidence>
<feature type="compositionally biased region" description="Basic residues" evidence="1">
    <location>
        <begin position="34"/>
        <end position="43"/>
    </location>
</feature>
<proteinExistence type="predicted"/>